<comment type="caution">
    <text evidence="1">The sequence shown here is derived from an EMBL/GenBank/DDBJ whole genome shotgun (WGS) entry which is preliminary data.</text>
</comment>
<gene>
    <name evidence="1" type="ORF">SGN30_30800</name>
</gene>
<name>A0AAJ2R432_DELAC</name>
<dbReference type="EMBL" id="JAWWMZ010000021">
    <property type="protein sequence ID" value="MDX4957830.1"/>
    <property type="molecule type" value="Genomic_DNA"/>
</dbReference>
<dbReference type="AlphaFoldDB" id="A0AAJ2R432"/>
<organism evidence="1 2">
    <name type="scientific">Delftia acidovorans</name>
    <name type="common">Pseudomonas acidovorans</name>
    <name type="synonym">Comamonas acidovorans</name>
    <dbReference type="NCBI Taxonomy" id="80866"/>
    <lineage>
        <taxon>Bacteria</taxon>
        <taxon>Pseudomonadati</taxon>
        <taxon>Pseudomonadota</taxon>
        <taxon>Betaproteobacteria</taxon>
        <taxon>Burkholderiales</taxon>
        <taxon>Comamonadaceae</taxon>
        <taxon>Delftia</taxon>
    </lineage>
</organism>
<dbReference type="RefSeq" id="WP_319076908.1">
    <property type="nucleotide sequence ID" value="NZ_JAWWMZ010000021.1"/>
</dbReference>
<sequence>MSIDSAGISKRQYQQQLMRFNTLSKNQEPKVELDADQRLGLWRSRPWQHRALYRWNVFLAYAGGQVTARHVWSALRNPHQVIMLPLRPPKRGMIFVCPAAVREYTEMCAANSSNATAKSAALEVPEKSSGALVKVQTVDSSVRSP</sequence>
<proteinExistence type="predicted"/>
<dbReference type="Proteomes" id="UP001287445">
    <property type="component" value="Unassembled WGS sequence"/>
</dbReference>
<evidence type="ECO:0000313" key="2">
    <source>
        <dbReference type="Proteomes" id="UP001287445"/>
    </source>
</evidence>
<evidence type="ECO:0000313" key="1">
    <source>
        <dbReference type="EMBL" id="MDX4957830.1"/>
    </source>
</evidence>
<reference evidence="1" key="1">
    <citation type="submission" date="2023-11" db="EMBL/GenBank/DDBJ databases">
        <title>Identification and selenium tolerance of Delftia acidovorans R3-25.</title>
        <authorList>
            <person name="Zhang S."/>
            <person name="Liu Y."/>
            <person name="Guo Y."/>
        </authorList>
    </citation>
    <scope>NUCLEOTIDE SEQUENCE</scope>
    <source>
        <strain evidence="1">R3-25</strain>
    </source>
</reference>
<accession>A0AAJ2R432</accession>
<protein>
    <submittedName>
        <fullName evidence="1">Uncharacterized protein</fullName>
    </submittedName>
</protein>